<keyword evidence="3" id="KW-1185">Reference proteome</keyword>
<dbReference type="Proteomes" id="UP000266723">
    <property type="component" value="Unassembled WGS sequence"/>
</dbReference>
<proteinExistence type="predicted"/>
<protein>
    <submittedName>
        <fullName evidence="2">Uncharacterized protein</fullName>
    </submittedName>
</protein>
<dbReference type="EMBL" id="QGKV02000759">
    <property type="protein sequence ID" value="KAF3562180.1"/>
    <property type="molecule type" value="Genomic_DNA"/>
</dbReference>
<accession>A0ABQ7CR67</accession>
<sequence>MVEKGEETTVAMVEEENTVVVVKQLNVAMLHVGSFVITNCDGGGGRGEEEEENEESKMKNEK</sequence>
<feature type="region of interest" description="Disordered" evidence="1">
    <location>
        <begin position="39"/>
        <end position="62"/>
    </location>
</feature>
<name>A0ABQ7CR67_BRACR</name>
<evidence type="ECO:0000313" key="3">
    <source>
        <dbReference type="Proteomes" id="UP000266723"/>
    </source>
</evidence>
<comment type="caution">
    <text evidence="2">The sequence shown here is derived from an EMBL/GenBank/DDBJ whole genome shotgun (WGS) entry which is preliminary data.</text>
</comment>
<gene>
    <name evidence="2" type="ORF">DY000_02017011</name>
</gene>
<reference evidence="2 3" key="1">
    <citation type="journal article" date="2020" name="BMC Genomics">
        <title>Intraspecific diversification of the crop wild relative Brassica cretica Lam. using demographic model selection.</title>
        <authorList>
            <person name="Kioukis A."/>
            <person name="Michalopoulou V.A."/>
            <person name="Briers L."/>
            <person name="Pirintsos S."/>
            <person name="Studholme D.J."/>
            <person name="Pavlidis P."/>
            <person name="Sarris P.F."/>
        </authorList>
    </citation>
    <scope>NUCLEOTIDE SEQUENCE [LARGE SCALE GENOMIC DNA]</scope>
    <source>
        <strain evidence="3">cv. PFS-1207/04</strain>
    </source>
</reference>
<organism evidence="2 3">
    <name type="scientific">Brassica cretica</name>
    <name type="common">Mustard</name>
    <dbReference type="NCBI Taxonomy" id="69181"/>
    <lineage>
        <taxon>Eukaryota</taxon>
        <taxon>Viridiplantae</taxon>
        <taxon>Streptophyta</taxon>
        <taxon>Embryophyta</taxon>
        <taxon>Tracheophyta</taxon>
        <taxon>Spermatophyta</taxon>
        <taxon>Magnoliopsida</taxon>
        <taxon>eudicotyledons</taxon>
        <taxon>Gunneridae</taxon>
        <taxon>Pentapetalae</taxon>
        <taxon>rosids</taxon>
        <taxon>malvids</taxon>
        <taxon>Brassicales</taxon>
        <taxon>Brassicaceae</taxon>
        <taxon>Brassiceae</taxon>
        <taxon>Brassica</taxon>
    </lineage>
</organism>
<evidence type="ECO:0000313" key="2">
    <source>
        <dbReference type="EMBL" id="KAF3562180.1"/>
    </source>
</evidence>
<evidence type="ECO:0000256" key="1">
    <source>
        <dbReference type="SAM" id="MobiDB-lite"/>
    </source>
</evidence>